<keyword evidence="4" id="KW-0328">Glycosyltransferase</keyword>
<dbReference type="Pfam" id="PF04188">
    <property type="entry name" value="Mannosyl_trans2"/>
    <property type="match status" value="1"/>
</dbReference>
<evidence type="ECO:0000256" key="8">
    <source>
        <dbReference type="ARBA" id="ARBA00022989"/>
    </source>
</evidence>
<dbReference type="InterPro" id="IPR007315">
    <property type="entry name" value="PIG-V/Gpi18"/>
</dbReference>
<keyword evidence="8 10" id="KW-1133">Transmembrane helix</keyword>
<evidence type="ECO:0000256" key="7">
    <source>
        <dbReference type="ARBA" id="ARBA00022824"/>
    </source>
</evidence>
<keyword evidence="7" id="KW-0256">Endoplasmic reticulum</keyword>
<dbReference type="PANTHER" id="PTHR12468:SF2">
    <property type="entry name" value="GPI MANNOSYLTRANSFERASE 2"/>
    <property type="match status" value="1"/>
</dbReference>
<feature type="transmembrane region" description="Helical" evidence="10">
    <location>
        <begin position="202"/>
        <end position="230"/>
    </location>
</feature>
<proteinExistence type="predicted"/>
<keyword evidence="9 10" id="KW-0472">Membrane</keyword>
<feature type="transmembrane region" description="Helical" evidence="10">
    <location>
        <begin position="119"/>
        <end position="142"/>
    </location>
</feature>
<evidence type="ECO:0000256" key="2">
    <source>
        <dbReference type="ARBA" id="ARBA00004687"/>
    </source>
</evidence>
<dbReference type="GO" id="GO:0000009">
    <property type="term" value="F:alpha-1,6-mannosyltransferase activity"/>
    <property type="evidence" value="ECO:0007669"/>
    <property type="project" value="InterPro"/>
</dbReference>
<dbReference type="UniPathway" id="UPA00196"/>
<feature type="transmembrane region" description="Helical" evidence="10">
    <location>
        <begin position="310"/>
        <end position="327"/>
    </location>
</feature>
<feature type="transmembrane region" description="Helical" evidence="10">
    <location>
        <begin position="32"/>
        <end position="51"/>
    </location>
</feature>
<dbReference type="GO" id="GO:0006506">
    <property type="term" value="P:GPI anchor biosynthetic process"/>
    <property type="evidence" value="ECO:0007669"/>
    <property type="project" value="UniProtKB-UniPathway"/>
</dbReference>
<dbReference type="EMBL" id="LM676398">
    <property type="protein sequence ID" value="CEP26262.1"/>
    <property type="molecule type" value="Genomic_DNA"/>
</dbReference>
<dbReference type="RefSeq" id="WP_044636355.1">
    <property type="nucleotide sequence ID" value="NZ_CP010341.1"/>
</dbReference>
<evidence type="ECO:0000256" key="9">
    <source>
        <dbReference type="ARBA" id="ARBA00023136"/>
    </source>
</evidence>
<keyword evidence="6 10" id="KW-0812">Transmembrane</keyword>
<dbReference type="GO" id="GO:0031501">
    <property type="term" value="C:mannosyltransferase complex"/>
    <property type="evidence" value="ECO:0007669"/>
    <property type="project" value="TreeGrafter"/>
</dbReference>
<accession>A0A0B7NZ81</accession>
<evidence type="ECO:0000256" key="3">
    <source>
        <dbReference type="ARBA" id="ARBA00022502"/>
    </source>
</evidence>
<reference evidence="11" key="1">
    <citation type="submission" date="2014-08" db="EMBL/GenBank/DDBJ databases">
        <authorList>
            <person name="Falentin Helene"/>
        </authorList>
    </citation>
    <scope>NUCLEOTIDE SEQUENCE</scope>
</reference>
<dbReference type="GO" id="GO:0016020">
    <property type="term" value="C:membrane"/>
    <property type="evidence" value="ECO:0007669"/>
    <property type="project" value="GOC"/>
</dbReference>
<name>A0A0B7NZ81_PROFF</name>
<dbReference type="AlphaFoldDB" id="A0A0B7NZ81"/>
<dbReference type="PATRIC" id="fig|66712.6.peg.1886"/>
<comment type="subcellular location">
    <subcellularLocation>
        <location evidence="1">Endoplasmic reticulum membrane</location>
        <topology evidence="1">Multi-pass membrane protein</topology>
    </subcellularLocation>
</comment>
<dbReference type="GO" id="GO:0004376">
    <property type="term" value="F:GPI mannosyltransferase activity"/>
    <property type="evidence" value="ECO:0007669"/>
    <property type="project" value="InterPro"/>
</dbReference>
<dbReference type="PANTHER" id="PTHR12468">
    <property type="entry name" value="GPI MANNOSYLTRANSFERASE 2"/>
    <property type="match status" value="1"/>
</dbReference>
<evidence type="ECO:0000256" key="5">
    <source>
        <dbReference type="ARBA" id="ARBA00022679"/>
    </source>
</evidence>
<keyword evidence="5" id="KW-0808">Transferase</keyword>
<feature type="transmembrane region" description="Helical" evidence="10">
    <location>
        <begin position="242"/>
        <end position="264"/>
    </location>
</feature>
<keyword evidence="3" id="KW-0337">GPI-anchor biosynthesis</keyword>
<evidence type="ECO:0000313" key="11">
    <source>
        <dbReference type="EMBL" id="CEP26262.1"/>
    </source>
</evidence>
<evidence type="ECO:0000256" key="6">
    <source>
        <dbReference type="ARBA" id="ARBA00022692"/>
    </source>
</evidence>
<feature type="transmembrane region" description="Helical" evidence="10">
    <location>
        <begin position="163"/>
        <end position="182"/>
    </location>
</feature>
<comment type="pathway">
    <text evidence="2">Glycolipid biosynthesis; glycosylphosphatidylinositol-anchor biosynthesis.</text>
</comment>
<feature type="transmembrane region" description="Helical" evidence="10">
    <location>
        <begin position="381"/>
        <end position="400"/>
    </location>
</feature>
<sequence>MTASTPTPATTAPGAAHPTGGWRRDLRIAGTWWVASRAVYLLAALILGWTGHATPRQTGLPWPVDAYQRFDAGHLMRIASEGYFAFDSGHPAHDEAFFPGFPLLTRALASLWGGAHPSIAAAVVAGTIVSWLAALAAGVLLVRITREYLTSGEFAGGRVRPHAAAGVFLLGPYSVFLMAPYTEGLFTTCALACWYLAMHRRWNWSLVAATAAGLVRVNGVFLLPMLLVMMLRQGWPHPNRSWWRVLTLAIPLCAPLGYLGYLWARTGDPLYWLHVQAEGWGRGSAPIWDVVVNSVRHIVSAEWFIGYQQVLEFVFLAIFLATLWWCWRLRRYEWLVFVAITLVSLCRGPVLLSLPRNGLDCFPVMLAMAAALSTRRRWLRWATLVLMAATAAINTLTLLADEWTG</sequence>
<evidence type="ECO:0000256" key="4">
    <source>
        <dbReference type="ARBA" id="ARBA00022676"/>
    </source>
</evidence>
<dbReference type="KEGG" id="pfre:RM25_1859"/>
<evidence type="ECO:0000256" key="10">
    <source>
        <dbReference type="SAM" id="Phobius"/>
    </source>
</evidence>
<organism evidence="11">
    <name type="scientific">Propionibacterium freudenreichii subsp. freudenreichii</name>
    <dbReference type="NCBI Taxonomy" id="66712"/>
    <lineage>
        <taxon>Bacteria</taxon>
        <taxon>Bacillati</taxon>
        <taxon>Actinomycetota</taxon>
        <taxon>Actinomycetes</taxon>
        <taxon>Propionibacteriales</taxon>
        <taxon>Propionibacteriaceae</taxon>
        <taxon>Propionibacterium</taxon>
    </lineage>
</organism>
<gene>
    <name evidence="11" type="ORF">PFCIRM138_06255</name>
</gene>
<protein>
    <submittedName>
        <fullName evidence="11">Hypothetical membrane protein</fullName>
    </submittedName>
</protein>
<evidence type="ECO:0000256" key="1">
    <source>
        <dbReference type="ARBA" id="ARBA00004477"/>
    </source>
</evidence>